<sequence length="307" mass="34167">MHERNSTLRIANKELKIGFGSKALEAVEKQATELQSEVKWLKAELGTSEQHRKDLELVVNSVDAELLEVRDSRHRLEDEILSLTKNVELLQSELKAEGGKVMTKYKASSGFQVELEKMGQVGFNWVWSLGMVSSETKSSTAWALMAVLRTYCRYSSSPDLKVISGSCSYRGLFSIAVRAVVGKARHIKAYDIPYNAICALNAATCSIGLPSYASCIRRPKCYRIGLSRTSDTKGDPPMLLSPSSSFDLTNSFWTSSICWFIKRNYARSESLKSEERVFGSSMLWIEVLTMGVHRPVASSGAMGLLLR</sequence>
<gene>
    <name evidence="2" type="ORF">BHM03_00023862</name>
</gene>
<evidence type="ECO:0000313" key="2">
    <source>
        <dbReference type="EMBL" id="RZR73420.1"/>
    </source>
</evidence>
<accession>A0A445MGQ2</accession>
<evidence type="ECO:0000256" key="1">
    <source>
        <dbReference type="SAM" id="Coils"/>
    </source>
</evidence>
<feature type="coiled-coil region" evidence="1">
    <location>
        <begin position="24"/>
        <end position="93"/>
    </location>
</feature>
<protein>
    <submittedName>
        <fullName evidence="2">Uncharacterized protein</fullName>
    </submittedName>
</protein>
<proteinExistence type="predicted"/>
<keyword evidence="1" id="KW-0175">Coiled coil</keyword>
<dbReference type="Proteomes" id="UP000290560">
    <property type="component" value="Unassembled WGS sequence"/>
</dbReference>
<name>A0A445MGQ2_ENSVE</name>
<dbReference type="AlphaFoldDB" id="A0A445MGQ2"/>
<organism evidence="2">
    <name type="scientific">Ensete ventricosum</name>
    <name type="common">Abyssinian banana</name>
    <name type="synonym">Musa ensete</name>
    <dbReference type="NCBI Taxonomy" id="4639"/>
    <lineage>
        <taxon>Eukaryota</taxon>
        <taxon>Viridiplantae</taxon>
        <taxon>Streptophyta</taxon>
        <taxon>Embryophyta</taxon>
        <taxon>Tracheophyta</taxon>
        <taxon>Spermatophyta</taxon>
        <taxon>Magnoliopsida</taxon>
        <taxon>Liliopsida</taxon>
        <taxon>Zingiberales</taxon>
        <taxon>Musaceae</taxon>
        <taxon>Ensete</taxon>
    </lineage>
</organism>
<reference evidence="2" key="1">
    <citation type="journal article" date="2018" name="Data Brief">
        <title>Genome sequence data from 17 accessions of Ensete ventricosum, a staple food crop for millions in Ethiopia.</title>
        <authorList>
            <person name="Yemataw Z."/>
            <person name="Muzemil S."/>
            <person name="Ambachew D."/>
            <person name="Tripathi L."/>
            <person name="Tesfaye K."/>
            <person name="Chala A."/>
            <person name="Farbos A."/>
            <person name="O'Neill P."/>
            <person name="Moore K."/>
            <person name="Grant M."/>
            <person name="Studholme D.J."/>
        </authorList>
    </citation>
    <scope>NUCLEOTIDE SEQUENCE [LARGE SCALE GENOMIC DNA]</scope>
    <source>
        <tissue evidence="2">Leaf</tissue>
    </source>
</reference>
<dbReference type="EMBL" id="KV875913">
    <property type="protein sequence ID" value="RZR73420.1"/>
    <property type="molecule type" value="Genomic_DNA"/>
</dbReference>